<dbReference type="Proteomes" id="UP000277007">
    <property type="component" value="Unassembled WGS sequence"/>
</dbReference>
<evidence type="ECO:0000313" key="2">
    <source>
        <dbReference type="Proteomes" id="UP000277007"/>
    </source>
</evidence>
<protein>
    <submittedName>
        <fullName evidence="1">Uncharacterized protein</fullName>
    </submittedName>
</protein>
<comment type="caution">
    <text evidence="1">The sequence shown here is derived from an EMBL/GenBank/DDBJ whole genome shotgun (WGS) entry which is preliminary data.</text>
</comment>
<proteinExistence type="predicted"/>
<evidence type="ECO:0000313" key="1">
    <source>
        <dbReference type="EMBL" id="RTR22366.1"/>
    </source>
</evidence>
<gene>
    <name evidence="1" type="ORF">EJ903_05910</name>
</gene>
<organism evidence="1 2">
    <name type="scientific">Azospirillum griseum</name>
    <dbReference type="NCBI Taxonomy" id="2496639"/>
    <lineage>
        <taxon>Bacteria</taxon>
        <taxon>Pseudomonadati</taxon>
        <taxon>Pseudomonadota</taxon>
        <taxon>Alphaproteobacteria</taxon>
        <taxon>Rhodospirillales</taxon>
        <taxon>Azospirillaceae</taxon>
        <taxon>Azospirillum</taxon>
    </lineage>
</organism>
<accession>A0A431VLP7</accession>
<keyword evidence="2" id="KW-1185">Reference proteome</keyword>
<dbReference type="AlphaFoldDB" id="A0A431VLP7"/>
<reference evidence="1 2" key="1">
    <citation type="submission" date="2018-12" db="EMBL/GenBank/DDBJ databases">
        <authorList>
            <person name="Yang Y."/>
        </authorList>
    </citation>
    <scope>NUCLEOTIDE SEQUENCE [LARGE SCALE GENOMIC DNA]</scope>
    <source>
        <strain evidence="1 2">L-25-5w-1</strain>
    </source>
</reference>
<dbReference type="RefSeq" id="WP_126613083.1">
    <property type="nucleotide sequence ID" value="NZ_JBHUCY010000053.1"/>
</dbReference>
<name>A0A431VLP7_9PROT</name>
<dbReference type="EMBL" id="RXMA01000004">
    <property type="protein sequence ID" value="RTR22366.1"/>
    <property type="molecule type" value="Genomic_DNA"/>
</dbReference>
<sequence length="66" mass="6953">MTTLSVSNRSTIRGADGRLYSITANGVSEVVENQTASARSVMRAGERASFDTADLESGRMVITSGL</sequence>
<dbReference type="OrthoDB" id="7307812at2"/>